<evidence type="ECO:0000313" key="3">
    <source>
        <dbReference type="EMBL" id="CAH1002502.1"/>
    </source>
</evidence>
<name>A0ABN8F6D5_9BACT</name>
<dbReference type="InterPro" id="IPR026444">
    <property type="entry name" value="Secre_tail"/>
</dbReference>
<keyword evidence="1" id="KW-0732">Signal</keyword>
<evidence type="ECO:0000313" key="4">
    <source>
        <dbReference type="Proteomes" id="UP000837803"/>
    </source>
</evidence>
<dbReference type="NCBIfam" id="TIGR04183">
    <property type="entry name" value="Por_Secre_tail"/>
    <property type="match status" value="1"/>
</dbReference>
<evidence type="ECO:0000256" key="1">
    <source>
        <dbReference type="SAM" id="SignalP"/>
    </source>
</evidence>
<feature type="signal peptide" evidence="1">
    <location>
        <begin position="1"/>
        <end position="18"/>
    </location>
</feature>
<sequence length="246" mass="27109">MKTLYLLLIFLTCTCLQAQDGGVLRVEPAEINKEVVVDNLEEHFEDVTSIVVTNNSGRSIRLARQTVRRPQPAAWSYRALDRLSRTTPYVLSANEQENGRYIPLAPGQSATFYVVLRPDGVTGSGSTELQFSDLTVPGATLATARVSTVIRQRAVVPVAAPSPTSVRLYPNPATERFFVETPQGTTISRIEVTNTLGRQIRSFDGPADVNGYDIRKLPDGLYLISIYDTTGKKLKTLRLLHRAFGA</sequence>
<comment type="caution">
    <text evidence="3">The sequence shown here is derived from an EMBL/GenBank/DDBJ whole genome shotgun (WGS) entry which is preliminary data.</text>
</comment>
<dbReference type="RefSeq" id="WP_238752336.1">
    <property type="nucleotide sequence ID" value="NZ_CAKLPZ010000005.1"/>
</dbReference>
<gene>
    <name evidence="3" type="ORF">LEM8419_03381</name>
</gene>
<evidence type="ECO:0000259" key="2">
    <source>
        <dbReference type="Pfam" id="PF18962"/>
    </source>
</evidence>
<feature type="chain" id="PRO_5046179357" description="Secretion system C-terminal sorting domain-containing protein" evidence="1">
    <location>
        <begin position="19"/>
        <end position="246"/>
    </location>
</feature>
<dbReference type="Proteomes" id="UP000837803">
    <property type="component" value="Unassembled WGS sequence"/>
</dbReference>
<dbReference type="Pfam" id="PF18962">
    <property type="entry name" value="Por_Secre_tail"/>
    <property type="match status" value="1"/>
</dbReference>
<organism evidence="3 4">
    <name type="scientific">Neolewinella maritima</name>
    <dbReference type="NCBI Taxonomy" id="1383882"/>
    <lineage>
        <taxon>Bacteria</taxon>
        <taxon>Pseudomonadati</taxon>
        <taxon>Bacteroidota</taxon>
        <taxon>Saprospiria</taxon>
        <taxon>Saprospirales</taxon>
        <taxon>Lewinellaceae</taxon>
        <taxon>Neolewinella</taxon>
    </lineage>
</organism>
<reference evidence="3" key="1">
    <citation type="submission" date="2021-12" db="EMBL/GenBank/DDBJ databases">
        <authorList>
            <person name="Rodrigo-Torres L."/>
            <person name="Arahal R. D."/>
            <person name="Lucena T."/>
        </authorList>
    </citation>
    <scope>NUCLEOTIDE SEQUENCE</scope>
    <source>
        <strain evidence="3">CECT 8419</strain>
    </source>
</reference>
<proteinExistence type="predicted"/>
<accession>A0ABN8F6D5</accession>
<protein>
    <recommendedName>
        <fullName evidence="2">Secretion system C-terminal sorting domain-containing protein</fullName>
    </recommendedName>
</protein>
<feature type="domain" description="Secretion system C-terminal sorting" evidence="2">
    <location>
        <begin position="168"/>
        <end position="235"/>
    </location>
</feature>
<dbReference type="EMBL" id="CAKLPZ010000005">
    <property type="protein sequence ID" value="CAH1002502.1"/>
    <property type="molecule type" value="Genomic_DNA"/>
</dbReference>
<keyword evidence="4" id="KW-1185">Reference proteome</keyword>